<dbReference type="EnsemblMetazoa" id="ASIC021523-RA">
    <property type="protein sequence ID" value="ASIC021523-PA"/>
    <property type="gene ID" value="ASIC021523"/>
</dbReference>
<protein>
    <submittedName>
        <fullName evidence="1">AGAP012820-PA-like protein</fullName>
    </submittedName>
</protein>
<gene>
    <name evidence="1" type="ORF">ZHAS_00021523</name>
</gene>
<dbReference type="VEuPathDB" id="VectorBase:ASIS001351"/>
<dbReference type="Proteomes" id="UP000030765">
    <property type="component" value="Unassembled WGS sequence"/>
</dbReference>
<keyword evidence="3" id="KW-1185">Reference proteome</keyword>
<reference evidence="2" key="2">
    <citation type="submission" date="2020-05" db="UniProtKB">
        <authorList>
            <consortium name="EnsemblMetazoa"/>
        </authorList>
    </citation>
    <scope>IDENTIFICATION</scope>
</reference>
<dbReference type="EMBL" id="KE525415">
    <property type="protein sequence ID" value="KFB53216.1"/>
    <property type="molecule type" value="Genomic_DNA"/>
</dbReference>
<dbReference type="STRING" id="74873.A0A084WSM2"/>
<dbReference type="EMBL" id="ATLV01026622">
    <property type="status" value="NOT_ANNOTATED_CDS"/>
    <property type="molecule type" value="Genomic_DNA"/>
</dbReference>
<evidence type="ECO:0000313" key="1">
    <source>
        <dbReference type="EMBL" id="KFB53216.1"/>
    </source>
</evidence>
<accession>A0A084WSM2</accession>
<evidence type="ECO:0000313" key="3">
    <source>
        <dbReference type="Proteomes" id="UP000030765"/>
    </source>
</evidence>
<evidence type="ECO:0000313" key="2">
    <source>
        <dbReference type="EnsemblMetazoa" id="ASIC021523-PA"/>
    </source>
</evidence>
<dbReference type="AlphaFoldDB" id="A0A084WSM2"/>
<dbReference type="VEuPathDB" id="VectorBase:ASIC021523"/>
<name>A0A084WSM2_ANOSI</name>
<proteinExistence type="predicted"/>
<organism evidence="1">
    <name type="scientific">Anopheles sinensis</name>
    <name type="common">Mosquito</name>
    <dbReference type="NCBI Taxonomy" id="74873"/>
    <lineage>
        <taxon>Eukaryota</taxon>
        <taxon>Metazoa</taxon>
        <taxon>Ecdysozoa</taxon>
        <taxon>Arthropoda</taxon>
        <taxon>Hexapoda</taxon>
        <taxon>Insecta</taxon>
        <taxon>Pterygota</taxon>
        <taxon>Neoptera</taxon>
        <taxon>Endopterygota</taxon>
        <taxon>Diptera</taxon>
        <taxon>Nematocera</taxon>
        <taxon>Culicoidea</taxon>
        <taxon>Culicidae</taxon>
        <taxon>Anophelinae</taxon>
        <taxon>Anopheles</taxon>
    </lineage>
</organism>
<reference evidence="1 3" key="1">
    <citation type="journal article" date="2014" name="BMC Genomics">
        <title>Genome sequence of Anopheles sinensis provides insight into genetics basis of mosquito competence for malaria parasites.</title>
        <authorList>
            <person name="Zhou D."/>
            <person name="Zhang D."/>
            <person name="Ding G."/>
            <person name="Shi L."/>
            <person name="Hou Q."/>
            <person name="Ye Y."/>
            <person name="Xu Y."/>
            <person name="Zhou H."/>
            <person name="Xiong C."/>
            <person name="Li S."/>
            <person name="Yu J."/>
            <person name="Hong S."/>
            <person name="Yu X."/>
            <person name="Zou P."/>
            <person name="Chen C."/>
            <person name="Chang X."/>
            <person name="Wang W."/>
            <person name="Lv Y."/>
            <person name="Sun Y."/>
            <person name="Ma L."/>
            <person name="Shen B."/>
            <person name="Zhu C."/>
        </authorList>
    </citation>
    <scope>NUCLEOTIDE SEQUENCE [LARGE SCALE GENOMIC DNA]</scope>
</reference>
<sequence length="89" mass="9946">MLGEEILLPNSCRCCLLEDKDMVYVFDVLDEFEMQISDLIVRNGAVTVGHTARQRAPSHGSANYTGTDLLLIFRSWRMIPSRSTSVAIA</sequence>